<feature type="compositionally biased region" description="Basic and acidic residues" evidence="1">
    <location>
        <begin position="202"/>
        <end position="225"/>
    </location>
</feature>
<reference evidence="2 3" key="1">
    <citation type="submission" date="2016-10" db="EMBL/GenBank/DDBJ databases">
        <authorList>
            <person name="Varghese N."/>
            <person name="Submissions S."/>
        </authorList>
    </citation>
    <scope>NUCLEOTIDE SEQUENCE [LARGE SCALE GENOMIC DNA]</scope>
    <source>
        <strain evidence="2 3">LMG 21607</strain>
    </source>
</reference>
<protein>
    <submittedName>
        <fullName evidence="2">Uncharacterized protein</fullName>
    </submittedName>
</protein>
<evidence type="ECO:0000313" key="3">
    <source>
        <dbReference type="Proteomes" id="UP000182476"/>
    </source>
</evidence>
<gene>
    <name evidence="2" type="ORF">SAMN04489801_0744</name>
</gene>
<keyword evidence="3" id="KW-1185">Reference proteome</keyword>
<sequence length="250" mass="27806">MMVALRDGGAFFKPRRVIWRFFQCPVKTMKISSLIAQLRDQCPTPGNRIGTGIDLTNLQANTPLLTPCAYVVPVADLASKSVAQNLNLHPIRDNFEVTLVYDITDAKKARDLMHELRAELWLVLVGFKPGSDYEAIAYDGGKLVSINSNRSLYCLRFFTEFQIGRNQPGQSAESWQDRELDGSSSFPGGTVRVDAIYPADPNLKRPGLEERLERTFSGDVPHEQSQRSAADPRLSRTRPGTGRSVAPRGL</sequence>
<dbReference type="Proteomes" id="UP000182476">
    <property type="component" value="Chromosome I"/>
</dbReference>
<feature type="region of interest" description="Disordered" evidence="1">
    <location>
        <begin position="167"/>
        <end position="250"/>
    </location>
</feature>
<dbReference type="EMBL" id="LT629796">
    <property type="protein sequence ID" value="SDU08353.1"/>
    <property type="molecule type" value="Genomic_DNA"/>
</dbReference>
<evidence type="ECO:0000256" key="1">
    <source>
        <dbReference type="SAM" id="MobiDB-lite"/>
    </source>
</evidence>
<name>A0ABY0VCI0_9PSED</name>
<proteinExistence type="predicted"/>
<dbReference type="Pfam" id="PF23840">
    <property type="entry name" value="Phage_tail_terminator"/>
    <property type="match status" value="1"/>
</dbReference>
<organism evidence="2 3">
    <name type="scientific">Pseudomonas mandelii</name>
    <dbReference type="NCBI Taxonomy" id="75612"/>
    <lineage>
        <taxon>Bacteria</taxon>
        <taxon>Pseudomonadati</taxon>
        <taxon>Pseudomonadota</taxon>
        <taxon>Gammaproteobacteria</taxon>
        <taxon>Pseudomonadales</taxon>
        <taxon>Pseudomonadaceae</taxon>
        <taxon>Pseudomonas</taxon>
    </lineage>
</organism>
<dbReference type="InterPro" id="IPR056912">
    <property type="entry name" value="Phage_JBD30_tail_term-like"/>
</dbReference>
<evidence type="ECO:0000313" key="2">
    <source>
        <dbReference type="EMBL" id="SDU08353.1"/>
    </source>
</evidence>
<accession>A0ABY0VCI0</accession>